<proteinExistence type="predicted"/>
<dbReference type="InterPro" id="IPR001791">
    <property type="entry name" value="Laminin_G"/>
</dbReference>
<reference evidence="4" key="1">
    <citation type="submission" date="2025-08" db="UniProtKB">
        <authorList>
            <consortium name="RefSeq"/>
        </authorList>
    </citation>
    <scope>IDENTIFICATION</scope>
</reference>
<organism evidence="3 4">
    <name type="scientific">Priapulus caudatus</name>
    <name type="common">Priapulid worm</name>
    <dbReference type="NCBI Taxonomy" id="37621"/>
    <lineage>
        <taxon>Eukaryota</taxon>
        <taxon>Metazoa</taxon>
        <taxon>Ecdysozoa</taxon>
        <taxon>Scalidophora</taxon>
        <taxon>Priapulida</taxon>
        <taxon>Priapulimorpha</taxon>
        <taxon>Priapulimorphida</taxon>
        <taxon>Priapulidae</taxon>
        <taxon>Priapulus</taxon>
    </lineage>
</organism>
<keyword evidence="3" id="KW-1185">Reference proteome</keyword>
<dbReference type="Pfam" id="PF02210">
    <property type="entry name" value="Laminin_G_2"/>
    <property type="match status" value="3"/>
</dbReference>
<dbReference type="InterPro" id="IPR050372">
    <property type="entry name" value="Neurexin-related_CASP"/>
</dbReference>
<dbReference type="PANTHER" id="PTHR15036:SF81">
    <property type="entry name" value="LAMININ SUBUNIT ALPHA-1"/>
    <property type="match status" value="1"/>
</dbReference>
<dbReference type="Proteomes" id="UP000695022">
    <property type="component" value="Unplaced"/>
</dbReference>
<accession>A0ABM1EMJ0</accession>
<dbReference type="RefSeq" id="XP_014673411.1">
    <property type="nucleotide sequence ID" value="XM_014817925.1"/>
</dbReference>
<dbReference type="PANTHER" id="PTHR15036">
    <property type="entry name" value="PIKACHURIN-LIKE PROTEIN"/>
    <property type="match status" value="1"/>
</dbReference>
<protein>
    <submittedName>
        <fullName evidence="4">Laminin-like protein epi-1</fullName>
    </submittedName>
</protein>
<dbReference type="SMART" id="SM00282">
    <property type="entry name" value="LamG"/>
    <property type="match status" value="3"/>
</dbReference>
<evidence type="ECO:0000313" key="3">
    <source>
        <dbReference type="Proteomes" id="UP000695022"/>
    </source>
</evidence>
<gene>
    <name evidence="4" type="primary">LOC106813715</name>
</gene>
<dbReference type="Gene3D" id="2.60.120.200">
    <property type="match status" value="3"/>
</dbReference>
<dbReference type="SUPFAM" id="SSF49899">
    <property type="entry name" value="Concanavalin A-like lectins/glucanases"/>
    <property type="match status" value="3"/>
</dbReference>
<dbReference type="CDD" id="cd00110">
    <property type="entry name" value="LamG"/>
    <property type="match status" value="3"/>
</dbReference>
<feature type="domain" description="Laminin G" evidence="2">
    <location>
        <begin position="387"/>
        <end position="541"/>
    </location>
</feature>
<evidence type="ECO:0000259" key="2">
    <source>
        <dbReference type="PROSITE" id="PS50025"/>
    </source>
</evidence>
<dbReference type="InterPro" id="IPR013320">
    <property type="entry name" value="ConA-like_dom_sf"/>
</dbReference>
<feature type="domain" description="Laminin G" evidence="2">
    <location>
        <begin position="211"/>
        <end position="380"/>
    </location>
</feature>
<evidence type="ECO:0000313" key="4">
    <source>
        <dbReference type="RefSeq" id="XP_014673411.1"/>
    </source>
</evidence>
<sequence length="541" mass="57841">MKFNAATTLHVRNPKHLGESPTHGVVSLYFRTTKANALLVYMGTGGGHQGEHHGEAAAAAAEREEDSEDFVALEIVGGKCVMRFELGAGVASISNDKLVNDAQWHEVIAERTGKTATLTVRTDGEDNVIAEGTAPGQFTSLNLDPETSVVYVGGASDTVSLPAQVANRRYTGCIESVSFNKQPLPLWNFVHAENLFEACKERDQLQVQQGASGYKFDGSGYVVVARGDFNPQDSADVTLEFRSFADAGLLIYGGKDRDFLALELIDGAVLFQYDMGSGRAQIRTNATYNDGAWHTVNARRFGREGLLLVDGEEAGSGVAPGSLTKLDIGDDVYIGGTLAPPTLRDVTARGLEGCIRNVQLGTTIVDMSINKDARGIVAGCPDTIVRVASFDGAQGSYTEHTDVTFGEQAALTFKFRTLQPTSLVMYAADAGQTHALSAQLLEGRVAVVHTSDDLSTVLQSNNNNYNDGEWHFVNILKDAGRLHIDIDEGDRKDQELSDAGPDHQAALWMAGVPTDYGITEGASLTLAAFSGCLGDITVNSK</sequence>
<comment type="caution">
    <text evidence="1">Lacks conserved residue(s) required for the propagation of feature annotation.</text>
</comment>
<dbReference type="GeneID" id="106813715"/>
<feature type="domain" description="Laminin G" evidence="2">
    <location>
        <begin position="1"/>
        <end position="199"/>
    </location>
</feature>
<evidence type="ECO:0000256" key="1">
    <source>
        <dbReference type="PROSITE-ProRule" id="PRU00122"/>
    </source>
</evidence>
<name>A0ABM1EMJ0_PRICU</name>
<dbReference type="PROSITE" id="PS50025">
    <property type="entry name" value="LAM_G_DOMAIN"/>
    <property type="match status" value="3"/>
</dbReference>